<sequence>MDFEGNGAVAAAVQAEDEGSGGAADAGGSPSGPEDLGFASVLEGQGGPGSPCGPSGSGGPEKQSGPCSPNGQGDPGPNNQGGPGVLGGPGVEETAGSAAVDAPSVTQAARASGPGGDAAAVAVGPGNPQTVFTLTLPFQSYLEAELARLAMDTDAQRHWQGVEKEVIVTDNVLAVRWIAEDPDLLRVSINSFLEQLSVVVRNIQRIRPLLPPSISRKKGVGT</sequence>
<feature type="compositionally biased region" description="Gly residues" evidence="10">
    <location>
        <begin position="44"/>
        <end position="59"/>
    </location>
</feature>
<dbReference type="Proteomes" id="UP000585614">
    <property type="component" value="Unassembled WGS sequence"/>
</dbReference>
<evidence type="ECO:0000256" key="8">
    <source>
        <dbReference type="ARBA" id="ARBA00062157"/>
    </source>
</evidence>
<dbReference type="AlphaFoldDB" id="A0A7J8AVD9"/>
<reference evidence="11 12" key="1">
    <citation type="journal article" date="2020" name="Nature">
        <title>Six reference-quality genomes reveal evolution of bat adaptations.</title>
        <authorList>
            <person name="Jebb D."/>
            <person name="Huang Z."/>
            <person name="Pippel M."/>
            <person name="Hughes G.M."/>
            <person name="Lavrichenko K."/>
            <person name="Devanna P."/>
            <person name="Winkler S."/>
            <person name="Jermiin L.S."/>
            <person name="Skirmuntt E.C."/>
            <person name="Katzourakis A."/>
            <person name="Burkitt-Gray L."/>
            <person name="Ray D.A."/>
            <person name="Sullivan K.A.M."/>
            <person name="Roscito J.G."/>
            <person name="Kirilenko B.M."/>
            <person name="Davalos L.M."/>
            <person name="Corthals A.P."/>
            <person name="Power M.L."/>
            <person name="Jones G."/>
            <person name="Ransome R.D."/>
            <person name="Dechmann D.K.N."/>
            <person name="Locatelli A.G."/>
            <person name="Puechmaille S.J."/>
            <person name="Fedrigo O."/>
            <person name="Jarvis E.D."/>
            <person name="Hiller M."/>
            <person name="Vernes S.C."/>
            <person name="Myers E.W."/>
            <person name="Teeling E.C."/>
        </authorList>
    </citation>
    <scope>NUCLEOTIDE SEQUENCE [LARGE SCALE GENOMIC DNA]</scope>
    <source>
        <strain evidence="11">MRhiFer1</strain>
        <tissue evidence="11">Lung</tissue>
    </source>
</reference>
<comment type="function">
    <text evidence="7">Component of the EKC/KEOPS complex that is required for the formation of a threonylcarbamoyl group on adenosine at position 37 (t(6)A37) in tRNAs that read codons beginning with adenine. The complex is probably involved in the transfer of the threonylcarbamoyl moiety of threonylcarbamoyl-AMP (TC-AMP) to the N6 group of A37. LAGE3 functions as a dimerization module for the complex.</text>
</comment>
<organism evidence="11 12">
    <name type="scientific">Rhinolophus ferrumequinum</name>
    <name type="common">Greater horseshoe bat</name>
    <dbReference type="NCBI Taxonomy" id="59479"/>
    <lineage>
        <taxon>Eukaryota</taxon>
        <taxon>Metazoa</taxon>
        <taxon>Chordata</taxon>
        <taxon>Craniata</taxon>
        <taxon>Vertebrata</taxon>
        <taxon>Euteleostomi</taxon>
        <taxon>Mammalia</taxon>
        <taxon>Eutheria</taxon>
        <taxon>Laurasiatheria</taxon>
        <taxon>Chiroptera</taxon>
        <taxon>Yinpterochiroptera</taxon>
        <taxon>Rhinolophoidea</taxon>
        <taxon>Rhinolophidae</taxon>
        <taxon>Rhinolophinae</taxon>
        <taxon>Rhinolophus</taxon>
    </lineage>
</organism>
<feature type="region of interest" description="Disordered" evidence="10">
    <location>
        <begin position="1"/>
        <end position="122"/>
    </location>
</feature>
<evidence type="ECO:0000313" key="11">
    <source>
        <dbReference type="EMBL" id="KAF6390239.1"/>
    </source>
</evidence>
<evidence type="ECO:0000256" key="10">
    <source>
        <dbReference type="SAM" id="MobiDB-lite"/>
    </source>
</evidence>
<evidence type="ECO:0000256" key="3">
    <source>
        <dbReference type="ARBA" id="ARBA00007073"/>
    </source>
</evidence>
<dbReference type="FunFam" id="3.30.310.50:FF:000005">
    <property type="entry name" value="L antigen family member 3"/>
    <property type="match status" value="1"/>
</dbReference>
<evidence type="ECO:0000256" key="7">
    <source>
        <dbReference type="ARBA" id="ARBA00053047"/>
    </source>
</evidence>
<name>A0A7J8AVD9_RHIFE</name>
<evidence type="ECO:0000256" key="6">
    <source>
        <dbReference type="ARBA" id="ARBA00023242"/>
    </source>
</evidence>
<gene>
    <name evidence="11" type="ORF">mRhiFer1_007819</name>
</gene>
<evidence type="ECO:0000256" key="9">
    <source>
        <dbReference type="ARBA" id="ARBA00076355"/>
    </source>
</evidence>
<dbReference type="GO" id="GO:0000408">
    <property type="term" value="C:EKC/KEOPS complex"/>
    <property type="evidence" value="ECO:0007669"/>
    <property type="project" value="TreeGrafter"/>
</dbReference>
<comment type="similarity">
    <text evidence="3">Belongs to the CTAG/PCC1 family.</text>
</comment>
<dbReference type="Gene3D" id="3.30.310.50">
    <property type="entry name" value="Alpha-D-phosphohexomutase, C-terminal domain"/>
    <property type="match status" value="1"/>
</dbReference>
<feature type="compositionally biased region" description="Gly residues" evidence="10">
    <location>
        <begin position="79"/>
        <end position="90"/>
    </location>
</feature>
<accession>A0A7J8AVD9</accession>
<comment type="caution">
    <text evidence="11">The sequence shown here is derived from an EMBL/GenBank/DDBJ whole genome shotgun (WGS) entry which is preliminary data.</text>
</comment>
<keyword evidence="6" id="KW-0539">Nucleus</keyword>
<dbReference type="GO" id="GO:0008033">
    <property type="term" value="P:tRNA processing"/>
    <property type="evidence" value="ECO:0007669"/>
    <property type="project" value="UniProtKB-KW"/>
</dbReference>
<dbReference type="GO" id="GO:0070525">
    <property type="term" value="P:tRNA threonylcarbamoyladenosine metabolic process"/>
    <property type="evidence" value="ECO:0007669"/>
    <property type="project" value="TreeGrafter"/>
</dbReference>
<keyword evidence="5" id="KW-0819">tRNA processing</keyword>
<dbReference type="Pfam" id="PF09341">
    <property type="entry name" value="Pcc1"/>
    <property type="match status" value="1"/>
</dbReference>
<evidence type="ECO:0000256" key="2">
    <source>
        <dbReference type="ARBA" id="ARBA00004496"/>
    </source>
</evidence>
<protein>
    <recommendedName>
        <fullName evidence="9">L antigen family member 3</fullName>
    </recommendedName>
</protein>
<feature type="compositionally biased region" description="Low complexity" evidence="10">
    <location>
        <begin position="69"/>
        <end position="78"/>
    </location>
</feature>
<evidence type="ECO:0000313" key="12">
    <source>
        <dbReference type="Proteomes" id="UP000585614"/>
    </source>
</evidence>
<dbReference type="PANTHER" id="PTHR31283">
    <property type="entry name" value="EKC/KEOPS COMPLEX SUBUNIT PCC1 FAMILY MEMBER"/>
    <property type="match status" value="1"/>
</dbReference>
<keyword evidence="4" id="KW-0963">Cytoplasm</keyword>
<dbReference type="GO" id="GO:0005737">
    <property type="term" value="C:cytoplasm"/>
    <property type="evidence" value="ECO:0007669"/>
    <property type="project" value="UniProtKB-SubCell"/>
</dbReference>
<dbReference type="GO" id="GO:0005634">
    <property type="term" value="C:nucleus"/>
    <property type="evidence" value="ECO:0007669"/>
    <property type="project" value="UniProtKB-SubCell"/>
</dbReference>
<evidence type="ECO:0000256" key="4">
    <source>
        <dbReference type="ARBA" id="ARBA00022490"/>
    </source>
</evidence>
<dbReference type="InterPro" id="IPR015419">
    <property type="entry name" value="CTAG/Pcc1"/>
</dbReference>
<dbReference type="EMBL" id="JACAGC010000001">
    <property type="protein sequence ID" value="KAF6390239.1"/>
    <property type="molecule type" value="Genomic_DNA"/>
</dbReference>
<evidence type="ECO:0000256" key="5">
    <source>
        <dbReference type="ARBA" id="ARBA00022694"/>
    </source>
</evidence>
<evidence type="ECO:0000256" key="1">
    <source>
        <dbReference type="ARBA" id="ARBA00004123"/>
    </source>
</evidence>
<dbReference type="PANTHER" id="PTHR31283:SF16">
    <property type="entry name" value="CTAG2 LIKE 2"/>
    <property type="match status" value="1"/>
</dbReference>
<comment type="subcellular location">
    <subcellularLocation>
        <location evidence="2">Cytoplasm</location>
    </subcellularLocation>
    <subcellularLocation>
        <location evidence="1">Nucleus</location>
    </subcellularLocation>
</comment>
<proteinExistence type="inferred from homology"/>
<comment type="subunit">
    <text evidence="8">Component of the EKC/KEOPS complex composed of at least GON7, TP53RK, TPRKB, OSGEP and LAGE3; the whole complex dimerizes.</text>
</comment>